<organism evidence="1">
    <name type="scientific">uncultured Caudovirales phage</name>
    <dbReference type="NCBI Taxonomy" id="2100421"/>
    <lineage>
        <taxon>Viruses</taxon>
        <taxon>Duplodnaviria</taxon>
        <taxon>Heunggongvirae</taxon>
        <taxon>Uroviricota</taxon>
        <taxon>Caudoviricetes</taxon>
        <taxon>Peduoviridae</taxon>
        <taxon>Maltschvirus</taxon>
        <taxon>Maltschvirus maltsch</taxon>
    </lineage>
</organism>
<reference evidence="1" key="1">
    <citation type="submission" date="2020-05" db="EMBL/GenBank/DDBJ databases">
        <authorList>
            <person name="Chiriac C."/>
            <person name="Salcher M."/>
            <person name="Ghai R."/>
            <person name="Kavagutti S V."/>
        </authorList>
    </citation>
    <scope>NUCLEOTIDE SEQUENCE</scope>
</reference>
<name>A0A6J7XHM9_9CAUD</name>
<sequence length="151" mass="15890">MTTAAAAFDYHTIISPSLVGATLRNAVEPTTVTTVAATGTIIYEVNSQSVVYSTANAAANWTLNIVYSKAMPLNAYLSIGQSVTLAHMVTTGATAYYNNVVQIDGVTVTPKYQGGTAFSAGNASSIDVYTYTVTKTADRTYTVFASQTKFA</sequence>
<dbReference type="EMBL" id="LR798389">
    <property type="protein sequence ID" value="CAB5228725.1"/>
    <property type="molecule type" value="Genomic_DNA"/>
</dbReference>
<accession>A0A6J7XHM9</accession>
<evidence type="ECO:0000313" key="1">
    <source>
        <dbReference type="EMBL" id="CAB5228725.1"/>
    </source>
</evidence>
<protein>
    <submittedName>
        <fullName evidence="1">Uncharacterized protein</fullName>
    </submittedName>
</protein>
<gene>
    <name evidence="1" type="ORF">UFOVP1545_20</name>
</gene>
<proteinExistence type="predicted"/>